<reference evidence="2 3" key="1">
    <citation type="submission" date="2019-05" db="EMBL/GenBank/DDBJ databases">
        <title>Another draft genome of Portunus trituberculatus and its Hox gene families provides insights of decapod evolution.</title>
        <authorList>
            <person name="Jeong J.-H."/>
            <person name="Song I."/>
            <person name="Kim S."/>
            <person name="Choi T."/>
            <person name="Kim D."/>
            <person name="Ryu S."/>
            <person name="Kim W."/>
        </authorList>
    </citation>
    <scope>NUCLEOTIDE SEQUENCE [LARGE SCALE GENOMIC DNA]</scope>
    <source>
        <tissue evidence="2">Muscle</tissue>
    </source>
</reference>
<evidence type="ECO:0000256" key="1">
    <source>
        <dbReference type="SAM" id="Phobius"/>
    </source>
</evidence>
<sequence length="62" mass="7058">MLDSEPWPVKKTQEGKMEVAGVRMVLDIMVVVVMAVAVVVRLRSISKYMPCHQSISVWVREN</sequence>
<gene>
    <name evidence="2" type="ORF">E2C01_042928</name>
</gene>
<protein>
    <submittedName>
        <fullName evidence="2">Uncharacterized protein</fullName>
    </submittedName>
</protein>
<name>A0A5B7FXU7_PORTR</name>
<keyword evidence="1" id="KW-1133">Transmembrane helix</keyword>
<accession>A0A5B7FXU7</accession>
<feature type="transmembrane region" description="Helical" evidence="1">
    <location>
        <begin position="20"/>
        <end position="40"/>
    </location>
</feature>
<evidence type="ECO:0000313" key="2">
    <source>
        <dbReference type="EMBL" id="MPC49134.1"/>
    </source>
</evidence>
<keyword evidence="1" id="KW-0812">Transmembrane</keyword>
<comment type="caution">
    <text evidence="2">The sequence shown here is derived from an EMBL/GenBank/DDBJ whole genome shotgun (WGS) entry which is preliminary data.</text>
</comment>
<keyword evidence="3" id="KW-1185">Reference proteome</keyword>
<evidence type="ECO:0000313" key="3">
    <source>
        <dbReference type="Proteomes" id="UP000324222"/>
    </source>
</evidence>
<organism evidence="2 3">
    <name type="scientific">Portunus trituberculatus</name>
    <name type="common">Swimming crab</name>
    <name type="synonym">Neptunus trituberculatus</name>
    <dbReference type="NCBI Taxonomy" id="210409"/>
    <lineage>
        <taxon>Eukaryota</taxon>
        <taxon>Metazoa</taxon>
        <taxon>Ecdysozoa</taxon>
        <taxon>Arthropoda</taxon>
        <taxon>Crustacea</taxon>
        <taxon>Multicrustacea</taxon>
        <taxon>Malacostraca</taxon>
        <taxon>Eumalacostraca</taxon>
        <taxon>Eucarida</taxon>
        <taxon>Decapoda</taxon>
        <taxon>Pleocyemata</taxon>
        <taxon>Brachyura</taxon>
        <taxon>Eubrachyura</taxon>
        <taxon>Portunoidea</taxon>
        <taxon>Portunidae</taxon>
        <taxon>Portuninae</taxon>
        <taxon>Portunus</taxon>
    </lineage>
</organism>
<keyword evidence="1" id="KW-0472">Membrane</keyword>
<dbReference type="AlphaFoldDB" id="A0A5B7FXU7"/>
<dbReference type="EMBL" id="VSRR010008690">
    <property type="protein sequence ID" value="MPC49134.1"/>
    <property type="molecule type" value="Genomic_DNA"/>
</dbReference>
<dbReference type="Proteomes" id="UP000324222">
    <property type="component" value="Unassembled WGS sequence"/>
</dbReference>
<proteinExistence type="predicted"/>